<evidence type="ECO:0000256" key="1">
    <source>
        <dbReference type="SAM" id="Phobius"/>
    </source>
</evidence>
<feature type="transmembrane region" description="Helical" evidence="1">
    <location>
        <begin position="27"/>
        <end position="51"/>
    </location>
</feature>
<dbReference type="EMBL" id="BSOY01000021">
    <property type="protein sequence ID" value="GLS01232.1"/>
    <property type="molecule type" value="Genomic_DNA"/>
</dbReference>
<protein>
    <submittedName>
        <fullName evidence="2">Membrane protein</fullName>
    </submittedName>
</protein>
<evidence type="ECO:0000313" key="3">
    <source>
        <dbReference type="Proteomes" id="UP001156921"/>
    </source>
</evidence>
<accession>A0ABQ6BJ50</accession>
<dbReference type="RefSeq" id="WP_284222088.1">
    <property type="nucleotide sequence ID" value="NZ_BSOY01000021.1"/>
</dbReference>
<name>A0ABQ6BJ50_9CAUL</name>
<feature type="transmembrane region" description="Helical" evidence="1">
    <location>
        <begin position="103"/>
        <end position="124"/>
    </location>
</feature>
<organism evidence="2 3">
    <name type="scientific">Brevundimonas denitrificans</name>
    <dbReference type="NCBI Taxonomy" id="1443434"/>
    <lineage>
        <taxon>Bacteria</taxon>
        <taxon>Pseudomonadati</taxon>
        <taxon>Pseudomonadota</taxon>
        <taxon>Alphaproteobacteria</taxon>
        <taxon>Caulobacterales</taxon>
        <taxon>Caulobacteraceae</taxon>
        <taxon>Brevundimonas</taxon>
    </lineage>
</organism>
<keyword evidence="1" id="KW-0472">Membrane</keyword>
<comment type="caution">
    <text evidence="2">The sequence shown here is derived from an EMBL/GenBank/DDBJ whole genome shotgun (WGS) entry which is preliminary data.</text>
</comment>
<proteinExistence type="predicted"/>
<keyword evidence="1" id="KW-0812">Transmembrane</keyword>
<gene>
    <name evidence="2" type="ORF">GCM10007859_12430</name>
</gene>
<dbReference type="Proteomes" id="UP001156921">
    <property type="component" value="Unassembled WGS sequence"/>
</dbReference>
<feature type="transmembrane region" description="Helical" evidence="1">
    <location>
        <begin position="72"/>
        <end position="97"/>
    </location>
</feature>
<reference evidence="3" key="1">
    <citation type="journal article" date="2019" name="Int. J. Syst. Evol. Microbiol.">
        <title>The Global Catalogue of Microorganisms (GCM) 10K type strain sequencing project: providing services to taxonomists for standard genome sequencing and annotation.</title>
        <authorList>
            <consortium name="The Broad Institute Genomics Platform"/>
            <consortium name="The Broad Institute Genome Sequencing Center for Infectious Disease"/>
            <person name="Wu L."/>
            <person name="Ma J."/>
        </authorList>
    </citation>
    <scope>NUCLEOTIDE SEQUENCE [LARGE SCALE GENOMIC DNA]</scope>
    <source>
        <strain evidence="3">NBRC 110107</strain>
    </source>
</reference>
<evidence type="ECO:0000313" key="2">
    <source>
        <dbReference type="EMBL" id="GLS01232.1"/>
    </source>
</evidence>
<keyword evidence="3" id="KW-1185">Reference proteome</keyword>
<sequence length="139" mass="14995">MADASPDAPREPRFTTGHDSEGRPAALIAWGLYILSLPSANLLVIVGLIVAYAGRGGSDGLSRAHIDAQIRLFWSVFWWTILLWIGIAICVVSFLAVNDLGFVLIPVALLLGLGLLFLTVWFTIRSIIGLINLLGDKAP</sequence>
<keyword evidence="1" id="KW-1133">Transmembrane helix</keyword>